<comment type="caution">
    <text evidence="6">The sequence shown here is derived from an EMBL/GenBank/DDBJ whole genome shotgun (WGS) entry which is preliminary data.</text>
</comment>
<dbReference type="InterPro" id="IPR009723">
    <property type="entry name" value="Pop1_N"/>
</dbReference>
<dbReference type="PANTHER" id="PTHR22731:SF3">
    <property type="entry name" value="RIBONUCLEASES P_MRP PROTEIN SUBUNIT POP1"/>
    <property type="match status" value="1"/>
</dbReference>
<evidence type="ECO:0000256" key="3">
    <source>
        <dbReference type="ARBA" id="ARBA00023242"/>
    </source>
</evidence>
<dbReference type="AlphaFoldDB" id="A0AAN8N7N1"/>
<feature type="domain" description="Pop1 N-terminal" evidence="4">
    <location>
        <begin position="70"/>
        <end position="260"/>
    </location>
</feature>
<dbReference type="InterPro" id="IPR012590">
    <property type="entry name" value="POPLD_dom"/>
</dbReference>
<organism evidence="6 7">
    <name type="scientific">Arthrobotrys conoides</name>
    <dbReference type="NCBI Taxonomy" id="74498"/>
    <lineage>
        <taxon>Eukaryota</taxon>
        <taxon>Fungi</taxon>
        <taxon>Dikarya</taxon>
        <taxon>Ascomycota</taxon>
        <taxon>Pezizomycotina</taxon>
        <taxon>Orbiliomycetes</taxon>
        <taxon>Orbiliales</taxon>
        <taxon>Orbiliaceae</taxon>
        <taxon>Arthrobotrys</taxon>
    </lineage>
</organism>
<accession>A0AAN8N7N1</accession>
<reference evidence="6 7" key="1">
    <citation type="submission" date="2019-10" db="EMBL/GenBank/DDBJ databases">
        <authorList>
            <person name="Palmer J.M."/>
        </authorList>
    </citation>
    <scope>NUCLEOTIDE SEQUENCE [LARGE SCALE GENOMIC DNA]</scope>
    <source>
        <strain evidence="6 7">TWF506</strain>
    </source>
</reference>
<evidence type="ECO:0000256" key="2">
    <source>
        <dbReference type="ARBA" id="ARBA00022694"/>
    </source>
</evidence>
<sequence length="768" mass="86418">MEPPIEPLATRAGPLQLRKRKLHEADPAGPVNLPKALVGLKRRKRQDAREISAQTIECAFREGQFDPVSFVSSREYEIKSLLRSMNSSKNAQRKRAFQSLPRELRRRTAAHNPNRVPRRVRETARKELAEDNTTFRKKRRDYRPSARRLNANQLRMLSVRNNSLMIPGTISGSRQTASNRLGRTRSYLGSKSSRYRKRQRHKTWLPTHMWCAKRARMVFKWGFSLAETPNLKCYRPTYQAATRDGCIAVDTSYYATILLIGRERDLKRSLAKFLPPHDFAVVGRSVVCGESTRSTWMYEKGEWPNKPLAPIQVVWCPIDRPDEMKEQELRKVMLRVHPASWDDAWKVAAACATASDCVCKNLRFEIGSIELVGPRTANTLRALLNSNLDLEDFPVHGVKHSSGRDPRLSSFRLHTAIPCPPFQENTTNHAEGLFNTKFRNASVKAQVSQKTLNSRISKSGLGQTARSAAATEIPFVLMRETLGTQTYSGHTPFKASLSHRWSILLPWKWVRTFWLVLMRMPGVRLGGLKELQQLTLESGVGYFPTDFPSTRAGKIEALERAQAQLTRVSRRSIMKTKSSQKSKLAASAGSQANSGYPWVEVLDTDDYLKCEGPEIWQLTPDLVRLFWRTPRSTVPPSVSSGIFTAHIRLYGRGGIDSNASVYTFSGPAARLVPRVLLQHARDGKPIDNILETLGGENSQLGGLEKDSGPAYSLAGFVIRGNFGFREAVPVAVAALAWVKTHREDSCGGWCILQNKGHGSRRLAQWNAV</sequence>
<comment type="subcellular location">
    <subcellularLocation>
        <location evidence="1">Nucleus</location>
    </subcellularLocation>
</comment>
<evidence type="ECO:0000259" key="4">
    <source>
        <dbReference type="Pfam" id="PF06978"/>
    </source>
</evidence>
<dbReference type="PANTHER" id="PTHR22731">
    <property type="entry name" value="RIBONUCLEASES P/MRP PROTEIN SUBUNIT POP1"/>
    <property type="match status" value="1"/>
</dbReference>
<dbReference type="InterPro" id="IPR039182">
    <property type="entry name" value="Pop1"/>
</dbReference>
<evidence type="ECO:0000313" key="6">
    <source>
        <dbReference type="EMBL" id="KAK6508075.1"/>
    </source>
</evidence>
<name>A0AAN8N7N1_9PEZI</name>
<gene>
    <name evidence="6" type="ORF">TWF506_010181</name>
</gene>
<proteinExistence type="predicted"/>
<dbReference type="Pfam" id="PF08170">
    <property type="entry name" value="POPLD"/>
    <property type="match status" value="1"/>
</dbReference>
<evidence type="ECO:0000259" key="5">
    <source>
        <dbReference type="Pfam" id="PF08170"/>
    </source>
</evidence>
<feature type="domain" description="POPLD" evidence="5">
    <location>
        <begin position="500"/>
        <end position="582"/>
    </location>
</feature>
<dbReference type="GO" id="GO:0000172">
    <property type="term" value="C:ribonuclease MRP complex"/>
    <property type="evidence" value="ECO:0007669"/>
    <property type="project" value="InterPro"/>
</dbReference>
<keyword evidence="3" id="KW-0539">Nucleus</keyword>
<dbReference type="EMBL" id="JAVHJM010000008">
    <property type="protein sequence ID" value="KAK6508075.1"/>
    <property type="molecule type" value="Genomic_DNA"/>
</dbReference>
<keyword evidence="7" id="KW-1185">Reference proteome</keyword>
<dbReference type="Proteomes" id="UP001307849">
    <property type="component" value="Unassembled WGS sequence"/>
</dbReference>
<evidence type="ECO:0000313" key="7">
    <source>
        <dbReference type="Proteomes" id="UP001307849"/>
    </source>
</evidence>
<dbReference type="Pfam" id="PF06978">
    <property type="entry name" value="POP1_N"/>
    <property type="match status" value="1"/>
</dbReference>
<protein>
    <submittedName>
        <fullName evidence="6">Uncharacterized protein</fullName>
    </submittedName>
</protein>
<keyword evidence="2" id="KW-0819">tRNA processing</keyword>
<dbReference type="GO" id="GO:0005655">
    <property type="term" value="C:nucleolar ribonuclease P complex"/>
    <property type="evidence" value="ECO:0007669"/>
    <property type="project" value="InterPro"/>
</dbReference>
<dbReference type="GO" id="GO:0001682">
    <property type="term" value="P:tRNA 5'-leader removal"/>
    <property type="evidence" value="ECO:0007669"/>
    <property type="project" value="InterPro"/>
</dbReference>
<evidence type="ECO:0000256" key="1">
    <source>
        <dbReference type="ARBA" id="ARBA00004123"/>
    </source>
</evidence>